<sequence length="1402" mass="152608">MAVDVSQGTASLPYHEPGIVSILVLTSFLLFLNIINAALDTLLHCGLLGQVLVGIAWGAPGAQWLAASLQESVVQLGYLGLILLVYEGMSFPPPACQDSAGGLSTSFPSLKANLLLFSAVALTGIALPIGLSYTLQGLLDATPVQAFAAGAALCSTSLGTTFTLLASSGLASSRLGVVLTSAAIMDDVVGLVMVQVISNLGDDSFSWVTVARPVLVSIAFALVAPLLCLFVAKPVTAWLNSYREADPNAPWNSLLQKSQTAFTIHTLILIGLVTGAAYAGTSNLFAAYIAGAAISWWDSEVAHPIYPTSEFVNEKTPAGATGLEPDKATHQTGGSDMYEHYYQPAVSKILQPFFFASVGFSIPITRMFRGAIVWRGLLYTILMAVGKLACGLWLVRLPAVSGPGTPRKLLSKVQLPSIPHLWGKSDHTQPTTEAGATPTQMRSRTSSTNATNATNGDRRSSCNAQKPFSLHPPLILALAMCARGEIGFLISGVAESRGVFSVDGKGTDEPTDMFLIVTWAIVLCTIMGPLGVELAVRRVKKLESRKDKQEHGAGRDVLGVWGVIMYSREQFMNPGPAPRPPTDRPRLALTPNTSSTLPGNMAGLSLQSPAFNNGSQMSLTRTQTERSASSTATVKEGMVKVKDEGLFKSFVWADRWLVLREFELNFFKSPNASKVSNTIQLRDILGVERSDTQPLSFEITRALNTSKGSSPPRDGPTKIITCRVETDDEVYSWIDSIYQRCPSMGGVSNPTNFTHRVHVGFDPNSGAFVGLPVEWEKLLTASALTKDDYAKNPKAVLEVLEFYTEKLVKRDDQQYPPTPPANSGVEKQLGYQGGGNSVAPPRPAPPGNYQRKDSYSQGQGQGQSQSQSPGYSSQQNSASQQQERYENERRRQDEQARVQRERERERQRQEYERQQREELAEYNASLPQKKLPLAQQEIGGGFDSRDSSPSGQRYNPSRPAPSTPGAQRTQQQGQQPPGSLRQMAAQRPAPPAPQQNGGYSSSPTKVPTTQQRPPIVPNQSYKGSSNNVPRAANGQPQQQKQYQGSAAPKPLNVAKPSGAPVSDAVKKAEQALTAKPKEETPRKDVRMSSMSESEVMAKLREVVSKEKPLDSYNKQKKIGQGASGSVYVARIREGATSPMARRVMQENGPRAQVAIKQMDLRNQPRKELIVNEIIVMKDSKHPNIVNFLDAFLQEEQSELWVVMEFMEGGALTDIIDNNPSITEDQIATICFETCKGLEYLHNLNIIHRDIKSDNVLLDGRGNVKITDFGFSAKLTEQRSKRATMVGTPYWMAPEVVKQKEYGNKVDIWSLGIMAIEMIESEPPYLNEEPLKALYLIATNGTPRLKKPDKLSKELKAFLSVCLCVDVKSRASAGELISHDFLKSGCSLASLSQLLNFRKNGGH</sequence>
<dbReference type="CDD" id="cd13279">
    <property type="entry name" value="PH_Cla4_Ste20"/>
    <property type="match status" value="1"/>
</dbReference>
<dbReference type="SMART" id="SM00220">
    <property type="entry name" value="S_TKc"/>
    <property type="match status" value="1"/>
</dbReference>
<dbReference type="GO" id="GO:0019236">
    <property type="term" value="P:response to pheromone"/>
    <property type="evidence" value="ECO:0007669"/>
    <property type="project" value="UniProtKB-KW"/>
</dbReference>
<dbReference type="InterPro" id="IPR006153">
    <property type="entry name" value="Cation/H_exchanger_TM"/>
</dbReference>
<evidence type="ECO:0000256" key="11">
    <source>
        <dbReference type="ARBA" id="ARBA00022989"/>
    </source>
</evidence>
<dbReference type="Proteomes" id="UP000249757">
    <property type="component" value="Unassembled WGS sequence"/>
</dbReference>
<dbReference type="Gene3D" id="1.20.1530.20">
    <property type="match status" value="2"/>
</dbReference>
<dbReference type="PROSITE" id="PS00108">
    <property type="entry name" value="PROTEIN_KINASE_ST"/>
    <property type="match status" value="1"/>
</dbReference>
<evidence type="ECO:0000256" key="3">
    <source>
        <dbReference type="ARBA" id="ARBA00012513"/>
    </source>
</evidence>
<keyword evidence="11 16" id="KW-1133">Transmembrane helix</keyword>
<reference evidence="21" key="1">
    <citation type="journal article" date="2022" name="Microb. Genom.">
        <title>A global pangenome for the wheat fungal pathogen Pyrenophora tritici-repentis and prediction of effector protein structural homology.</title>
        <authorList>
            <person name="Moolhuijzen P.M."/>
            <person name="See P.T."/>
            <person name="Shi G."/>
            <person name="Powell H.R."/>
            <person name="Cockram J."/>
            <person name="Jorgensen L.N."/>
            <person name="Benslimane H."/>
            <person name="Strelkov S.E."/>
            <person name="Turner J."/>
            <person name="Liu Z."/>
            <person name="Moffat C.S."/>
        </authorList>
    </citation>
    <scope>NUCLEOTIDE SEQUENCE [LARGE SCALE GENOMIC DNA]</scope>
</reference>
<accession>A0A922NRL2</accession>
<dbReference type="InterPro" id="IPR011009">
    <property type="entry name" value="Kinase-like_dom_sf"/>
</dbReference>
<keyword evidence="5 20" id="KW-0723">Serine/threonine-protein kinase</keyword>
<keyword evidence="6" id="KW-0808">Transferase</keyword>
<comment type="similarity">
    <text evidence="2">Belongs to the protein kinase superfamily. STE Ser/Thr protein kinase family. STE20 subfamily.</text>
</comment>
<feature type="region of interest" description="Disordered" evidence="15">
    <location>
        <begin position="572"/>
        <end position="632"/>
    </location>
</feature>
<keyword evidence="4" id="KW-0589">Pheromone response</keyword>
<dbReference type="InterPro" id="IPR000095">
    <property type="entry name" value="CRIB_dom"/>
</dbReference>
<feature type="compositionally biased region" description="Polar residues" evidence="15">
    <location>
        <begin position="428"/>
        <end position="441"/>
    </location>
</feature>
<feature type="transmembrane region" description="Helical" evidence="16">
    <location>
        <begin position="210"/>
        <end position="232"/>
    </location>
</feature>
<dbReference type="InterPro" id="IPR001849">
    <property type="entry name" value="PH_domain"/>
</dbReference>
<dbReference type="SUPFAM" id="SSF50729">
    <property type="entry name" value="PH domain-like"/>
    <property type="match status" value="1"/>
</dbReference>
<evidence type="ECO:0000256" key="14">
    <source>
        <dbReference type="ARBA" id="ARBA00048679"/>
    </source>
</evidence>
<keyword evidence="7 16" id="KW-0812">Transmembrane</keyword>
<dbReference type="Gene3D" id="3.30.200.20">
    <property type="entry name" value="Phosphorylase Kinase, domain 1"/>
    <property type="match status" value="1"/>
</dbReference>
<dbReference type="InterPro" id="IPR033923">
    <property type="entry name" value="PAK_BD"/>
</dbReference>
<feature type="compositionally biased region" description="Basic and acidic residues" evidence="15">
    <location>
        <begin position="1064"/>
        <end position="1086"/>
    </location>
</feature>
<dbReference type="GO" id="GO:0004674">
    <property type="term" value="F:protein serine/threonine kinase activity"/>
    <property type="evidence" value="ECO:0007669"/>
    <property type="project" value="UniProtKB-KW"/>
</dbReference>
<feature type="transmembrane region" description="Helical" evidence="16">
    <location>
        <begin position="146"/>
        <end position="165"/>
    </location>
</feature>
<dbReference type="PANTHER" id="PTHR45832">
    <property type="entry name" value="SERINE/THREONINE-PROTEIN KINASE SAMKA-RELATED-RELATED"/>
    <property type="match status" value="1"/>
</dbReference>
<dbReference type="InterPro" id="IPR011993">
    <property type="entry name" value="PH-like_dom_sf"/>
</dbReference>
<evidence type="ECO:0000256" key="12">
    <source>
        <dbReference type="ARBA" id="ARBA00023136"/>
    </source>
</evidence>
<name>A0A922NRL2_9PLEO</name>
<dbReference type="GO" id="GO:0015297">
    <property type="term" value="F:antiporter activity"/>
    <property type="evidence" value="ECO:0007669"/>
    <property type="project" value="InterPro"/>
</dbReference>
<feature type="transmembrane region" description="Helical" evidence="16">
    <location>
        <begin position="267"/>
        <end position="297"/>
    </location>
</feature>
<keyword evidence="10" id="KW-0067">ATP-binding</keyword>
<feature type="transmembrane region" description="Helical" evidence="16">
    <location>
        <begin position="112"/>
        <end position="134"/>
    </location>
</feature>
<feature type="region of interest" description="Disordered" evidence="15">
    <location>
        <begin position="421"/>
        <end position="464"/>
    </location>
</feature>
<feature type="compositionally biased region" description="Polar residues" evidence="15">
    <location>
        <begin position="605"/>
        <end position="632"/>
    </location>
</feature>
<evidence type="ECO:0000256" key="10">
    <source>
        <dbReference type="ARBA" id="ARBA00022840"/>
    </source>
</evidence>
<dbReference type="PROSITE" id="PS50108">
    <property type="entry name" value="CRIB"/>
    <property type="match status" value="1"/>
</dbReference>
<dbReference type="FunFam" id="3.90.810.10:FF:000005">
    <property type="entry name" value="Non-specific serine/threonine protein kinase"/>
    <property type="match status" value="1"/>
</dbReference>
<comment type="caution">
    <text evidence="20">The sequence shown here is derived from an EMBL/GenBank/DDBJ whole genome shotgun (WGS) entry which is preliminary data.</text>
</comment>
<evidence type="ECO:0000256" key="15">
    <source>
        <dbReference type="SAM" id="MobiDB-lite"/>
    </source>
</evidence>
<evidence type="ECO:0000259" key="19">
    <source>
        <dbReference type="PROSITE" id="PS50108"/>
    </source>
</evidence>
<comment type="catalytic activity">
    <reaction evidence="13">
        <text>L-threonyl-[protein] + ATP = O-phospho-L-threonyl-[protein] + ADP + H(+)</text>
        <dbReference type="Rhea" id="RHEA:46608"/>
        <dbReference type="Rhea" id="RHEA-COMP:11060"/>
        <dbReference type="Rhea" id="RHEA-COMP:11605"/>
        <dbReference type="ChEBI" id="CHEBI:15378"/>
        <dbReference type="ChEBI" id="CHEBI:30013"/>
        <dbReference type="ChEBI" id="CHEBI:30616"/>
        <dbReference type="ChEBI" id="CHEBI:61977"/>
        <dbReference type="ChEBI" id="CHEBI:456216"/>
        <dbReference type="EC" id="2.7.11.1"/>
    </reaction>
</comment>
<feature type="domain" description="Protein kinase" evidence="18">
    <location>
        <begin position="1112"/>
        <end position="1381"/>
    </location>
</feature>
<dbReference type="PANTHER" id="PTHR45832:SF22">
    <property type="entry name" value="SERINE_THREONINE-PROTEIN KINASE SAMKA-RELATED"/>
    <property type="match status" value="1"/>
</dbReference>
<evidence type="ECO:0000256" key="4">
    <source>
        <dbReference type="ARBA" id="ARBA00022507"/>
    </source>
</evidence>
<feature type="transmembrane region" description="Helical" evidence="16">
    <location>
        <begin position="513"/>
        <end position="536"/>
    </location>
</feature>
<keyword evidence="21" id="KW-1185">Reference proteome</keyword>
<feature type="transmembrane region" description="Helical" evidence="16">
    <location>
        <begin position="345"/>
        <end position="364"/>
    </location>
</feature>
<feature type="compositionally biased region" description="Low complexity" evidence="15">
    <location>
        <begin position="855"/>
        <end position="882"/>
    </location>
</feature>
<evidence type="ECO:0000313" key="20">
    <source>
        <dbReference type="EMBL" id="KAI1520883.1"/>
    </source>
</evidence>
<evidence type="ECO:0000256" key="13">
    <source>
        <dbReference type="ARBA" id="ARBA00047899"/>
    </source>
</evidence>
<dbReference type="InterPro" id="IPR000719">
    <property type="entry name" value="Prot_kinase_dom"/>
</dbReference>
<protein>
    <recommendedName>
        <fullName evidence="3">non-specific serine/threonine protein kinase</fullName>
        <ecNumber evidence="3">2.7.11.1</ecNumber>
    </recommendedName>
</protein>
<dbReference type="Pfam" id="PF00786">
    <property type="entry name" value="PBD"/>
    <property type="match status" value="1"/>
</dbReference>
<evidence type="ECO:0000256" key="6">
    <source>
        <dbReference type="ARBA" id="ARBA00022679"/>
    </source>
</evidence>
<dbReference type="SUPFAM" id="SSF56112">
    <property type="entry name" value="Protein kinase-like (PK-like)"/>
    <property type="match status" value="1"/>
</dbReference>
<evidence type="ECO:0000259" key="18">
    <source>
        <dbReference type="PROSITE" id="PS50011"/>
    </source>
</evidence>
<evidence type="ECO:0000256" key="8">
    <source>
        <dbReference type="ARBA" id="ARBA00022741"/>
    </source>
</evidence>
<dbReference type="FunFam" id="2.30.29.30:FF:000433">
    <property type="entry name" value="Non-specific serine/threonine protein kinase"/>
    <property type="match status" value="1"/>
</dbReference>
<feature type="region of interest" description="Disordered" evidence="15">
    <location>
        <begin position="811"/>
        <end position="1093"/>
    </location>
</feature>
<dbReference type="EMBL" id="NRDI02000001">
    <property type="protein sequence ID" value="KAI1520883.1"/>
    <property type="molecule type" value="Genomic_DNA"/>
</dbReference>
<dbReference type="CDD" id="cd01093">
    <property type="entry name" value="CRIB_PAK_like"/>
    <property type="match status" value="1"/>
</dbReference>
<dbReference type="Gene3D" id="2.30.29.30">
    <property type="entry name" value="Pleckstrin-homology domain (PH domain)/Phosphotyrosine-binding domain (PTB)"/>
    <property type="match status" value="1"/>
</dbReference>
<feature type="transmembrane region" description="Helical" evidence="16">
    <location>
        <begin position="177"/>
        <end position="198"/>
    </location>
</feature>
<keyword evidence="9 20" id="KW-0418">Kinase</keyword>
<dbReference type="InterPro" id="IPR051931">
    <property type="entry name" value="PAK3-like"/>
</dbReference>
<organism evidence="20 21">
    <name type="scientific">Pyrenophora tritici-repentis</name>
    <dbReference type="NCBI Taxonomy" id="45151"/>
    <lineage>
        <taxon>Eukaryota</taxon>
        <taxon>Fungi</taxon>
        <taxon>Dikarya</taxon>
        <taxon>Ascomycota</taxon>
        <taxon>Pezizomycotina</taxon>
        <taxon>Dothideomycetes</taxon>
        <taxon>Pleosporomycetidae</taxon>
        <taxon>Pleosporales</taxon>
        <taxon>Pleosporineae</taxon>
        <taxon>Pleosporaceae</taxon>
        <taxon>Pyrenophora</taxon>
    </lineage>
</organism>
<dbReference type="FunFam" id="1.10.510.10:FF:000139">
    <property type="entry name" value="Non-specific serine/threonine protein kinase"/>
    <property type="match status" value="1"/>
</dbReference>
<evidence type="ECO:0000256" key="7">
    <source>
        <dbReference type="ARBA" id="ARBA00022692"/>
    </source>
</evidence>
<gene>
    <name evidence="20" type="ORF">Ptr86124_001251</name>
</gene>
<dbReference type="SMART" id="SM00233">
    <property type="entry name" value="PH"/>
    <property type="match status" value="1"/>
</dbReference>
<evidence type="ECO:0000313" key="21">
    <source>
        <dbReference type="Proteomes" id="UP000249757"/>
    </source>
</evidence>
<keyword evidence="8" id="KW-0547">Nucleotide-binding</keyword>
<feature type="transmembrane region" description="Helical" evidence="16">
    <location>
        <begin position="376"/>
        <end position="395"/>
    </location>
</feature>
<feature type="compositionally biased region" description="Basic and acidic residues" evidence="15">
    <location>
        <begin position="883"/>
        <end position="919"/>
    </location>
</feature>
<evidence type="ECO:0000256" key="16">
    <source>
        <dbReference type="SAM" id="Phobius"/>
    </source>
</evidence>
<dbReference type="GO" id="GO:0016020">
    <property type="term" value="C:membrane"/>
    <property type="evidence" value="ECO:0007669"/>
    <property type="project" value="UniProtKB-SubCell"/>
</dbReference>
<evidence type="ECO:0000256" key="1">
    <source>
        <dbReference type="ARBA" id="ARBA00004141"/>
    </source>
</evidence>
<evidence type="ECO:0000256" key="5">
    <source>
        <dbReference type="ARBA" id="ARBA00022527"/>
    </source>
</evidence>
<dbReference type="InterPro" id="IPR038770">
    <property type="entry name" value="Na+/solute_symporter_sf"/>
</dbReference>
<evidence type="ECO:0000256" key="2">
    <source>
        <dbReference type="ARBA" id="ARBA00008874"/>
    </source>
</evidence>
<keyword evidence="12 16" id="KW-0472">Membrane</keyword>
<comment type="subcellular location">
    <subcellularLocation>
        <location evidence="1">Membrane</location>
        <topology evidence="1">Multi-pass membrane protein</topology>
    </subcellularLocation>
</comment>
<feature type="compositionally biased region" description="Low complexity" evidence="15">
    <location>
        <begin position="964"/>
        <end position="987"/>
    </location>
</feature>
<proteinExistence type="inferred from homology"/>
<evidence type="ECO:0000256" key="9">
    <source>
        <dbReference type="ARBA" id="ARBA00022777"/>
    </source>
</evidence>
<dbReference type="InterPro" id="IPR008271">
    <property type="entry name" value="Ser/Thr_kinase_AS"/>
</dbReference>
<feature type="compositionally biased region" description="Low complexity" evidence="15">
    <location>
        <begin position="442"/>
        <end position="455"/>
    </location>
</feature>
<dbReference type="InterPro" id="IPR036936">
    <property type="entry name" value="CRIB_dom_sf"/>
</dbReference>
<dbReference type="GO" id="GO:0005524">
    <property type="term" value="F:ATP binding"/>
    <property type="evidence" value="ECO:0007669"/>
    <property type="project" value="UniProtKB-KW"/>
</dbReference>
<feature type="domain" description="CRIB" evidence="19">
    <location>
        <begin position="747"/>
        <end position="760"/>
    </location>
</feature>
<dbReference type="CDD" id="cd06614">
    <property type="entry name" value="STKc_PAK"/>
    <property type="match status" value="1"/>
</dbReference>
<dbReference type="GO" id="GO:1902600">
    <property type="term" value="P:proton transmembrane transport"/>
    <property type="evidence" value="ECO:0007669"/>
    <property type="project" value="InterPro"/>
</dbReference>
<dbReference type="PROSITE" id="PS50011">
    <property type="entry name" value="PROTEIN_KINASE_DOM"/>
    <property type="match status" value="1"/>
</dbReference>
<dbReference type="Pfam" id="PF00069">
    <property type="entry name" value="Pkinase"/>
    <property type="match status" value="1"/>
</dbReference>
<dbReference type="EC" id="2.7.11.1" evidence="3"/>
<feature type="transmembrane region" description="Helical" evidence="16">
    <location>
        <begin position="19"/>
        <end position="39"/>
    </location>
</feature>
<dbReference type="Gene3D" id="3.90.810.10">
    <property type="entry name" value="CRIB domain"/>
    <property type="match status" value="1"/>
</dbReference>
<evidence type="ECO:0000259" key="17">
    <source>
        <dbReference type="PROSITE" id="PS50003"/>
    </source>
</evidence>
<dbReference type="Pfam" id="PF00999">
    <property type="entry name" value="Na_H_Exchanger"/>
    <property type="match status" value="1"/>
</dbReference>
<dbReference type="SMART" id="SM00285">
    <property type="entry name" value="PBD"/>
    <property type="match status" value="1"/>
</dbReference>
<dbReference type="Gene3D" id="1.10.510.10">
    <property type="entry name" value="Transferase(Phosphotransferase) domain 1"/>
    <property type="match status" value="1"/>
</dbReference>
<feature type="domain" description="PH" evidence="17">
    <location>
        <begin position="632"/>
        <end position="742"/>
    </location>
</feature>
<comment type="catalytic activity">
    <reaction evidence="14">
        <text>L-seryl-[protein] + ATP = O-phospho-L-seryl-[protein] + ADP + H(+)</text>
        <dbReference type="Rhea" id="RHEA:17989"/>
        <dbReference type="Rhea" id="RHEA-COMP:9863"/>
        <dbReference type="Rhea" id="RHEA-COMP:11604"/>
        <dbReference type="ChEBI" id="CHEBI:15378"/>
        <dbReference type="ChEBI" id="CHEBI:29999"/>
        <dbReference type="ChEBI" id="CHEBI:30616"/>
        <dbReference type="ChEBI" id="CHEBI:83421"/>
        <dbReference type="ChEBI" id="CHEBI:456216"/>
        <dbReference type="EC" id="2.7.11.1"/>
    </reaction>
</comment>
<feature type="compositionally biased region" description="Polar residues" evidence="15">
    <location>
        <begin position="996"/>
        <end position="1028"/>
    </location>
</feature>
<dbReference type="Pfam" id="PF15413">
    <property type="entry name" value="PH_11"/>
    <property type="match status" value="1"/>
</dbReference>
<dbReference type="PROSITE" id="PS50003">
    <property type="entry name" value="PH_DOMAIN"/>
    <property type="match status" value="1"/>
</dbReference>
<dbReference type="FunFam" id="3.30.200.20:FF:000535">
    <property type="entry name" value="Non-specific serine/threonine protein kinase"/>
    <property type="match status" value="1"/>
</dbReference>